<comment type="similarity">
    <text evidence="1">Belongs to the FAM135 family.</text>
</comment>
<dbReference type="InterPro" id="IPR007751">
    <property type="entry name" value="DUF676_lipase-like"/>
</dbReference>
<evidence type="ECO:0000313" key="4">
    <source>
        <dbReference type="EMBL" id="KAH9517087.1"/>
    </source>
</evidence>
<feature type="compositionally biased region" description="Low complexity" evidence="2">
    <location>
        <begin position="520"/>
        <end position="541"/>
    </location>
</feature>
<dbReference type="InterPro" id="IPR044294">
    <property type="entry name" value="Lipase-like"/>
</dbReference>
<reference evidence="4" key="2">
    <citation type="journal article" date="2022" name="Res Sq">
        <title>Comparative Genomics Reveals Insights into the Divergent Evolution of Astigmatic Mites and Household Pest Adaptations.</title>
        <authorList>
            <person name="Xiong Q."/>
            <person name="Wan A.T.-Y."/>
            <person name="Liu X.-Y."/>
            <person name="Fung C.S.-H."/>
            <person name="Xiao X."/>
            <person name="Malainual N."/>
            <person name="Hou J."/>
            <person name="Wang L."/>
            <person name="Wang M."/>
            <person name="Yang K."/>
            <person name="Cui Y."/>
            <person name="Leung E."/>
            <person name="Nong W."/>
            <person name="Shin S.-K."/>
            <person name="Au S."/>
            <person name="Jeong K.Y."/>
            <person name="Chew F.T."/>
            <person name="Hui J."/>
            <person name="Leung T.F."/>
            <person name="Tungtrongchitr A."/>
            <person name="Zhong N."/>
            <person name="Liu Z."/>
            <person name="Tsui S."/>
        </authorList>
    </citation>
    <scope>NUCLEOTIDE SEQUENCE</scope>
    <source>
        <strain evidence="4">Derf</strain>
        <tissue evidence="4">Whole organism</tissue>
    </source>
</reference>
<feature type="compositionally biased region" description="Polar residues" evidence="2">
    <location>
        <begin position="679"/>
        <end position="688"/>
    </location>
</feature>
<proteinExistence type="inferred from homology"/>
<accession>A0A922I126</accession>
<dbReference type="InterPro" id="IPR022122">
    <property type="entry name" value="DUF3657"/>
</dbReference>
<comment type="caution">
    <text evidence="4">The sequence shown here is derived from an EMBL/GenBank/DDBJ whole genome shotgun (WGS) entry which is preliminary data.</text>
</comment>
<organism evidence="4 5">
    <name type="scientific">Dermatophagoides farinae</name>
    <name type="common">American house dust mite</name>
    <dbReference type="NCBI Taxonomy" id="6954"/>
    <lineage>
        <taxon>Eukaryota</taxon>
        <taxon>Metazoa</taxon>
        <taxon>Ecdysozoa</taxon>
        <taxon>Arthropoda</taxon>
        <taxon>Chelicerata</taxon>
        <taxon>Arachnida</taxon>
        <taxon>Acari</taxon>
        <taxon>Acariformes</taxon>
        <taxon>Sarcoptiformes</taxon>
        <taxon>Astigmata</taxon>
        <taxon>Psoroptidia</taxon>
        <taxon>Analgoidea</taxon>
        <taxon>Pyroglyphidae</taxon>
        <taxon>Dermatophagoidinae</taxon>
        <taxon>Dermatophagoides</taxon>
    </lineage>
</organism>
<feature type="region of interest" description="Disordered" evidence="2">
    <location>
        <begin position="928"/>
        <end position="966"/>
    </location>
</feature>
<dbReference type="Pfam" id="PF12394">
    <property type="entry name" value="DUF3657"/>
    <property type="match status" value="1"/>
</dbReference>
<feature type="compositionally biased region" description="Basic and acidic residues" evidence="2">
    <location>
        <begin position="698"/>
        <end position="711"/>
    </location>
</feature>
<feature type="region of interest" description="Disordered" evidence="2">
    <location>
        <begin position="556"/>
        <end position="581"/>
    </location>
</feature>
<reference evidence="4" key="1">
    <citation type="submission" date="2013-05" db="EMBL/GenBank/DDBJ databases">
        <authorList>
            <person name="Yim A.K.Y."/>
            <person name="Chan T.F."/>
            <person name="Ji K.M."/>
            <person name="Liu X.Y."/>
            <person name="Zhou J.W."/>
            <person name="Li R.Q."/>
            <person name="Yang K.Y."/>
            <person name="Li J."/>
            <person name="Li M."/>
            <person name="Law P.T.W."/>
            <person name="Wu Y.L."/>
            <person name="Cai Z.L."/>
            <person name="Qin H."/>
            <person name="Bao Y."/>
            <person name="Leung R.K.K."/>
            <person name="Ng P.K.S."/>
            <person name="Zou J."/>
            <person name="Zhong X.J."/>
            <person name="Ran P.X."/>
            <person name="Zhong N.S."/>
            <person name="Liu Z.G."/>
            <person name="Tsui S.K.W."/>
        </authorList>
    </citation>
    <scope>NUCLEOTIDE SEQUENCE</scope>
    <source>
        <strain evidence="4">Derf</strain>
        <tissue evidence="4">Whole organism</tissue>
    </source>
</reference>
<feature type="domain" description="DUF676" evidence="3">
    <location>
        <begin position="1023"/>
        <end position="1214"/>
    </location>
</feature>
<dbReference type="Pfam" id="PF05057">
    <property type="entry name" value="DUF676"/>
    <property type="match status" value="1"/>
</dbReference>
<sequence>MPELQAIVDFSIQINKFVNIDLFQRGFYQIRLSLKLPNCKLVNKIELNHLNRTNLNYLRATKSDSSFSNFIPHTEFPHNNNDESNGNVGILLPSCIINGMATSKTFQINYKNEEILLNDTVSYRMNICLDIMNCMEQMQKTNIELNVELWYSDQEFILNQYDTMICVSTRQLRIHFDLCRGIHYSLPVIFDYFHLSAVTISLHGCLVQLCQPYISSSSSSSSSSSLLTSKNTNSFTSTTSTNWLSSLLKQSTDGMNGKKIDNNQFMLQLWRIQLAQWKLVSIMSLSLLNLKRALDEYYRILTPWHQAKINYDRLFVKVSLDNFSELSGDCFRQIQNHLNDVHSNLNVENVMEELFAKKFPENNFHSCLTDGLERKKLDDIIDTIEHDVAHLCGLTIEQWQRFLMLVQNSERINQHLAKLHHFQRIRRFSEGFFLIEHPRMNLNGSLCDQNSNLFLELSDNLRKSSYFINLPPCDVECIHLDGDYNTLPIIFEEKFQYTKQSEPIVLENGDQKKSIKSAQSPSKLSLSSSTTTSSSTSPKSNSMRFSFFSRFNNSNNSIHNNNNNGKPSSTSGSSGEKCSNQKIQKNCHSNIKTMEIFELYKSELFTNETQNNQIDLEQMNRKIKLLNSFLTKKNNMIKNYSQLSMDFQNDKIFKKPLTNSPSSSSSQNSNSEISKPSSLTIESSNNHSWPELSPKTIISDEKGMKKASNDSKKKHHNHHHRNKDLENSTKILDIFPCVNYQNFPGTMYFPKPPKEFAMEEMIDEPVAHEVCMKPIPTDQQENNIDDEQSNMESTSINPKIIIEDVFSNQLNHHSKMNNSLSFQDLTKIKTTTSTASTTNESTVDDSLAKQIVDLKNSNKNLLESSKDDIYLKSNNLNHTKFTFMELLQSDHCLICCGSIDAKRANDSWPCKCIRTPINCVVTKSSSSTATADHTSTEPRKDDQPKLSKNNNDDDNQKTSITTPPPFRRVSLFDTEFISFLGEKETFRNSIAHKVQDLMFYSDFSTLASRIPYFQCDADFKSFKDLHLIVCVHGLDGNSADLRLVKTYLEIGLPTNNFEFLMSQRNQGETFDSLETLTERLINEIENFISTLKSKPSKISFIGHSLGNIIIRAAISRSDFLKRWRNKFHTFLSLSGPHLGLAYNRSGLVNMGLWFIQKFKRAQSLNQLSMKDATDIKQTFLYRLSKKPGIEFFRNILLCGSTQDYYVPIHSAHIELCNAAINDQSEYGIAYREMTDNIIQRFMSRPELNIIRYDVHHALNSNTNSLIGRAAHIAVLDSELFIEKFMMVTGLGYFV</sequence>
<dbReference type="Proteomes" id="UP000790347">
    <property type="component" value="Unassembled WGS sequence"/>
</dbReference>
<feature type="compositionally biased region" description="Low complexity" evidence="2">
    <location>
        <begin position="556"/>
        <end position="580"/>
    </location>
</feature>
<feature type="compositionally biased region" description="Low complexity" evidence="2">
    <location>
        <begin position="655"/>
        <end position="678"/>
    </location>
</feature>
<keyword evidence="5" id="KW-1185">Reference proteome</keyword>
<dbReference type="SUPFAM" id="SSF53474">
    <property type="entry name" value="alpha/beta-Hydrolases"/>
    <property type="match status" value="1"/>
</dbReference>
<evidence type="ECO:0000259" key="3">
    <source>
        <dbReference type="Pfam" id="PF05057"/>
    </source>
</evidence>
<dbReference type="PANTHER" id="PTHR12482:SF5">
    <property type="entry name" value="DUF676 DOMAIN-CONTAINING PROTEIN"/>
    <property type="match status" value="1"/>
</dbReference>
<name>A0A922I126_DERFA</name>
<evidence type="ECO:0000256" key="1">
    <source>
        <dbReference type="ARBA" id="ARBA00007949"/>
    </source>
</evidence>
<feature type="region of interest" description="Disordered" evidence="2">
    <location>
        <begin position="508"/>
        <end position="541"/>
    </location>
</feature>
<feature type="compositionally biased region" description="Basic residues" evidence="2">
    <location>
        <begin position="712"/>
        <end position="722"/>
    </location>
</feature>
<protein>
    <recommendedName>
        <fullName evidence="3">DUF676 domain-containing protein</fullName>
    </recommendedName>
</protein>
<dbReference type="EMBL" id="ASGP02000003">
    <property type="protein sequence ID" value="KAH9517087.1"/>
    <property type="molecule type" value="Genomic_DNA"/>
</dbReference>
<gene>
    <name evidence="4" type="ORF">DERF_007786</name>
</gene>
<dbReference type="PANTHER" id="PTHR12482">
    <property type="entry name" value="LIPASE ROG1-RELATED-RELATED"/>
    <property type="match status" value="1"/>
</dbReference>
<feature type="region of interest" description="Disordered" evidence="2">
    <location>
        <begin position="654"/>
        <end position="727"/>
    </location>
</feature>
<evidence type="ECO:0000313" key="5">
    <source>
        <dbReference type="Proteomes" id="UP000790347"/>
    </source>
</evidence>
<dbReference type="InterPro" id="IPR029058">
    <property type="entry name" value="AB_hydrolase_fold"/>
</dbReference>
<feature type="compositionally biased region" description="Basic and acidic residues" evidence="2">
    <location>
        <begin position="934"/>
        <end position="956"/>
    </location>
</feature>
<evidence type="ECO:0000256" key="2">
    <source>
        <dbReference type="SAM" id="MobiDB-lite"/>
    </source>
</evidence>
<dbReference type="Gene3D" id="3.40.50.1820">
    <property type="entry name" value="alpha/beta hydrolase"/>
    <property type="match status" value="1"/>
</dbReference>